<organism evidence="2 3">
    <name type="scientific">Cyanobacterium aponinum 0216</name>
    <dbReference type="NCBI Taxonomy" id="2676140"/>
    <lineage>
        <taxon>Bacteria</taxon>
        <taxon>Bacillati</taxon>
        <taxon>Cyanobacteriota</taxon>
        <taxon>Cyanophyceae</taxon>
        <taxon>Oscillatoriophycideae</taxon>
        <taxon>Chroococcales</taxon>
        <taxon>Geminocystaceae</taxon>
        <taxon>Cyanobacterium</taxon>
    </lineage>
</organism>
<keyword evidence="1" id="KW-1277">Toxin-antitoxin system</keyword>
<evidence type="ECO:0008006" key="4">
    <source>
        <dbReference type="Google" id="ProtNLM"/>
    </source>
</evidence>
<dbReference type="PANTHER" id="PTHR38813:SF1">
    <property type="entry name" value="TOXIN RELE1-RELATED"/>
    <property type="match status" value="1"/>
</dbReference>
<dbReference type="InterPro" id="IPR007712">
    <property type="entry name" value="RelE/ParE_toxin"/>
</dbReference>
<dbReference type="EMBL" id="WMIA01000001">
    <property type="protein sequence ID" value="MTF37644.1"/>
    <property type="molecule type" value="Genomic_DNA"/>
</dbReference>
<reference evidence="2 3" key="1">
    <citation type="submission" date="2019-11" db="EMBL/GenBank/DDBJ databases">
        <title>Isolation of a new High Light Tolerant Cyanobacteria.</title>
        <authorList>
            <person name="Dobson Z."/>
            <person name="Vaughn N."/>
            <person name="Vaughn M."/>
            <person name="Fromme P."/>
            <person name="Mazor Y."/>
        </authorList>
    </citation>
    <scope>NUCLEOTIDE SEQUENCE [LARGE SCALE GENOMIC DNA]</scope>
    <source>
        <strain evidence="2 3">0216</strain>
    </source>
</reference>
<proteinExistence type="predicted"/>
<dbReference type="Pfam" id="PF05016">
    <property type="entry name" value="ParE_toxin"/>
    <property type="match status" value="1"/>
</dbReference>
<dbReference type="SUPFAM" id="SSF143011">
    <property type="entry name" value="RelE-like"/>
    <property type="match status" value="1"/>
</dbReference>
<name>A0A844GM35_9CHRO</name>
<sequence length="77" mass="9460">MYKKFKDAKLLNKIKLVIEDIEKAENLKQINNIKFLKGESNYYRIRVGDYRIGIYAFKNKVRFVRFLHRKEIYQNFP</sequence>
<dbReference type="Proteomes" id="UP000437131">
    <property type="component" value="Unassembled WGS sequence"/>
</dbReference>
<dbReference type="InterPro" id="IPR035093">
    <property type="entry name" value="RelE/ParE_toxin_dom_sf"/>
</dbReference>
<accession>A0A844GM35</accession>
<dbReference type="Gene3D" id="3.30.2310.20">
    <property type="entry name" value="RelE-like"/>
    <property type="match status" value="1"/>
</dbReference>
<comment type="caution">
    <text evidence="2">The sequence shown here is derived from an EMBL/GenBank/DDBJ whole genome shotgun (WGS) entry which is preliminary data.</text>
</comment>
<dbReference type="PANTHER" id="PTHR38813">
    <property type="match status" value="1"/>
</dbReference>
<evidence type="ECO:0000313" key="3">
    <source>
        <dbReference type="Proteomes" id="UP000437131"/>
    </source>
</evidence>
<dbReference type="InterPro" id="IPR052747">
    <property type="entry name" value="TA_system_RelE_toxin"/>
</dbReference>
<gene>
    <name evidence="2" type="ORF">GGC33_01685</name>
</gene>
<evidence type="ECO:0000313" key="2">
    <source>
        <dbReference type="EMBL" id="MTF37644.1"/>
    </source>
</evidence>
<dbReference type="AlphaFoldDB" id="A0A844GM35"/>
<protein>
    <recommendedName>
        <fullName evidence="4">Plasmid stabilization system</fullName>
    </recommendedName>
</protein>
<evidence type="ECO:0000256" key="1">
    <source>
        <dbReference type="ARBA" id="ARBA00022649"/>
    </source>
</evidence>